<proteinExistence type="predicted"/>
<organism evidence="7 8">
    <name type="scientific">Kalanchoe fedtschenkoi</name>
    <name type="common">Lavender scallops</name>
    <name type="synonym">South American air plant</name>
    <dbReference type="NCBI Taxonomy" id="63787"/>
    <lineage>
        <taxon>Eukaryota</taxon>
        <taxon>Viridiplantae</taxon>
        <taxon>Streptophyta</taxon>
        <taxon>Embryophyta</taxon>
        <taxon>Tracheophyta</taxon>
        <taxon>Spermatophyta</taxon>
        <taxon>Magnoliopsida</taxon>
        <taxon>eudicotyledons</taxon>
        <taxon>Gunneridae</taxon>
        <taxon>Pentapetalae</taxon>
        <taxon>Saxifragales</taxon>
        <taxon>Crassulaceae</taxon>
        <taxon>Kalanchoe</taxon>
    </lineage>
</organism>
<feature type="transmembrane region" description="Helical" evidence="6">
    <location>
        <begin position="21"/>
        <end position="45"/>
    </location>
</feature>
<evidence type="ECO:0000256" key="5">
    <source>
        <dbReference type="ARBA" id="ARBA00023180"/>
    </source>
</evidence>
<comment type="subcellular location">
    <subcellularLocation>
        <location evidence="1">Membrane</location>
        <topology evidence="1">Single-pass type II membrane protein</topology>
    </subcellularLocation>
</comment>
<name>A0A7N0U1W9_KALFE</name>
<dbReference type="GO" id="GO:0016020">
    <property type="term" value="C:membrane"/>
    <property type="evidence" value="ECO:0007669"/>
    <property type="project" value="UniProtKB-SubCell"/>
</dbReference>
<accession>A0A7N0U1W9</accession>
<dbReference type="PANTHER" id="PTHR31042">
    <property type="entry name" value="CORE-2/I-BRANCHING BETA-1,6-N-ACETYLGLUCOSAMINYLTRANSFERASE FAMILY PROTEIN-RELATED"/>
    <property type="match status" value="1"/>
</dbReference>
<keyword evidence="8" id="KW-1185">Reference proteome</keyword>
<keyword evidence="6" id="KW-0812">Transmembrane</keyword>
<evidence type="ECO:0000256" key="1">
    <source>
        <dbReference type="ARBA" id="ARBA00004606"/>
    </source>
</evidence>
<dbReference type="InterPro" id="IPR003406">
    <property type="entry name" value="Glyco_trans_14"/>
</dbReference>
<protein>
    <recommendedName>
        <fullName evidence="9">Core-2/I-branching beta-1,6-N-acetylglucosaminyltransferase family protein</fullName>
    </recommendedName>
</protein>
<keyword evidence="3" id="KW-0808">Transferase</keyword>
<dbReference type="GO" id="GO:0016757">
    <property type="term" value="F:glycosyltransferase activity"/>
    <property type="evidence" value="ECO:0007669"/>
    <property type="project" value="UniProtKB-KW"/>
</dbReference>
<keyword evidence="2" id="KW-0328">Glycosyltransferase</keyword>
<evidence type="ECO:0000313" key="7">
    <source>
        <dbReference type="EnsemblPlants" id="Kaladp0050s0322.1.v1.1"/>
    </source>
</evidence>
<dbReference type="OMA" id="QWGNVNM"/>
<dbReference type="AlphaFoldDB" id="A0A7N0U1W9"/>
<evidence type="ECO:0000256" key="2">
    <source>
        <dbReference type="ARBA" id="ARBA00022676"/>
    </source>
</evidence>
<dbReference type="Gramene" id="Kaladp0050s0322.1.v1.1">
    <property type="protein sequence ID" value="Kaladp0050s0322.1.v1.1"/>
    <property type="gene ID" value="Kaladp0050s0322.v1.1"/>
</dbReference>
<dbReference type="EnsemblPlants" id="Kaladp0050s0322.1.v1.1">
    <property type="protein sequence ID" value="Kaladp0050s0322.1.v1.1"/>
    <property type="gene ID" value="Kaladp0050s0322.v1.1"/>
</dbReference>
<evidence type="ECO:0000256" key="3">
    <source>
        <dbReference type="ARBA" id="ARBA00022679"/>
    </source>
</evidence>
<dbReference type="Pfam" id="PF02485">
    <property type="entry name" value="Branch"/>
    <property type="match status" value="1"/>
</dbReference>
<dbReference type="Proteomes" id="UP000594263">
    <property type="component" value="Unplaced"/>
</dbReference>
<evidence type="ECO:0008006" key="9">
    <source>
        <dbReference type="Google" id="ProtNLM"/>
    </source>
</evidence>
<sequence length="384" mass="44717">MKTQNQLPITISNKLFHSSFQFINLICFIFLFFIFGLSFGVLLSVNFKNFNFNLQLTHSAADNVAWQLQATERVGLRDFLKVPELMHDMSDEELLWRASMAPKVSEFPYERRPKVAFMFLTKWSLPMAPLWEKFFKGHDGLYSIYVHTNPAFNETESKESVFYGRRIPSQEVAWGKANMVEAERRLLANALLDISNERFVLLSEACIPLFNFQTIYSYLINSTKSHIEMYDLPGPVGRGRYSARMSPQIKLHQWRKGSQWFEVNRELALEIVSDGKYFPVFQQHCKNSCYADEHYLPTLVNLKFGAKNANRSLTWVDWSRGGPHPSKFLRPGVTVEFLEKMRNETCEYNGRGSSNACFMFARKFTPNALDRLLRFAPKVMHFKK</sequence>
<evidence type="ECO:0000256" key="4">
    <source>
        <dbReference type="ARBA" id="ARBA00023136"/>
    </source>
</evidence>
<reference evidence="7" key="1">
    <citation type="submission" date="2021-01" db="UniProtKB">
        <authorList>
            <consortium name="EnsemblPlants"/>
        </authorList>
    </citation>
    <scope>IDENTIFICATION</scope>
</reference>
<dbReference type="PANTHER" id="PTHR31042:SF111">
    <property type="entry name" value="CORE-2_I-BRANCHING BETA-1,6-N-ACETYLGLUCOSAMINYLTRANSFERASE FAMILY PROTEIN"/>
    <property type="match status" value="1"/>
</dbReference>
<dbReference type="InterPro" id="IPR044174">
    <property type="entry name" value="BC10-like"/>
</dbReference>
<evidence type="ECO:0000313" key="8">
    <source>
        <dbReference type="Proteomes" id="UP000594263"/>
    </source>
</evidence>
<evidence type="ECO:0000256" key="6">
    <source>
        <dbReference type="SAM" id="Phobius"/>
    </source>
</evidence>
<keyword evidence="5" id="KW-0325">Glycoprotein</keyword>
<keyword evidence="6" id="KW-1133">Transmembrane helix</keyword>
<keyword evidence="4 6" id="KW-0472">Membrane</keyword>